<evidence type="ECO:0000313" key="2">
    <source>
        <dbReference type="EMBL" id="STX27915.1"/>
    </source>
</evidence>
<protein>
    <submittedName>
        <fullName evidence="2">Thiaminase-2</fullName>
        <ecNumber evidence="2">3.5.99.2</ecNumber>
    </submittedName>
</protein>
<dbReference type="RefSeq" id="WP_115301702.1">
    <property type="nucleotide sequence ID" value="NZ_CAAAHO010000006.1"/>
</dbReference>
<dbReference type="InterPro" id="IPR004305">
    <property type="entry name" value="Thiaminase-2/PQQC"/>
</dbReference>
<reference evidence="2 3" key="1">
    <citation type="submission" date="2018-06" db="EMBL/GenBank/DDBJ databases">
        <authorList>
            <consortium name="Pathogen Informatics"/>
            <person name="Doyle S."/>
        </authorList>
    </citation>
    <scope>NUCLEOTIDE SEQUENCE [LARGE SCALE GENOMIC DNA]</scope>
    <source>
        <strain evidence="2 3">NCTC13315</strain>
    </source>
</reference>
<dbReference type="SUPFAM" id="SSF48613">
    <property type="entry name" value="Heme oxygenase-like"/>
    <property type="match status" value="1"/>
</dbReference>
<organism evidence="2 3">
    <name type="scientific">Legionella beliardensis</name>
    <dbReference type="NCBI Taxonomy" id="91822"/>
    <lineage>
        <taxon>Bacteria</taxon>
        <taxon>Pseudomonadati</taxon>
        <taxon>Pseudomonadota</taxon>
        <taxon>Gammaproteobacteria</taxon>
        <taxon>Legionellales</taxon>
        <taxon>Legionellaceae</taxon>
        <taxon>Legionella</taxon>
    </lineage>
</organism>
<dbReference type="CDD" id="cd19365">
    <property type="entry name" value="TenA_C-like"/>
    <property type="match status" value="1"/>
</dbReference>
<feature type="domain" description="Thiaminase-2/PQQC" evidence="1">
    <location>
        <begin position="17"/>
        <end position="216"/>
    </location>
</feature>
<dbReference type="EC" id="3.5.99.2" evidence="2"/>
<accession>A0A378HZU7</accession>
<evidence type="ECO:0000313" key="3">
    <source>
        <dbReference type="Proteomes" id="UP000254968"/>
    </source>
</evidence>
<dbReference type="InterPro" id="IPR016084">
    <property type="entry name" value="Haem_Oase-like_multi-hlx"/>
</dbReference>
<keyword evidence="3" id="KW-1185">Reference proteome</keyword>
<dbReference type="OrthoDB" id="34166at2"/>
<dbReference type="EMBL" id="UGNV01000001">
    <property type="protein sequence ID" value="STX27915.1"/>
    <property type="molecule type" value="Genomic_DNA"/>
</dbReference>
<dbReference type="Pfam" id="PF03070">
    <property type="entry name" value="TENA_THI-4"/>
    <property type="match status" value="1"/>
</dbReference>
<dbReference type="PANTHER" id="PTHR43198:SF2">
    <property type="entry name" value="SI:CH1073-67J19.1-RELATED"/>
    <property type="match status" value="1"/>
</dbReference>
<dbReference type="GO" id="GO:0005829">
    <property type="term" value="C:cytosol"/>
    <property type="evidence" value="ECO:0007669"/>
    <property type="project" value="TreeGrafter"/>
</dbReference>
<evidence type="ECO:0000259" key="1">
    <source>
        <dbReference type="Pfam" id="PF03070"/>
    </source>
</evidence>
<name>A0A378HZU7_9GAMM</name>
<dbReference type="InterPro" id="IPR050967">
    <property type="entry name" value="Thiamine_Salvage_TenA"/>
</dbReference>
<gene>
    <name evidence="2" type="primary">tenA</name>
    <name evidence="2" type="ORF">NCTC13315_00436</name>
</gene>
<dbReference type="Gene3D" id="1.20.910.10">
    <property type="entry name" value="Heme oxygenase-like"/>
    <property type="match status" value="1"/>
</dbReference>
<keyword evidence="2" id="KW-0378">Hydrolase</keyword>
<sequence length="250" mass="29348">MIYTQMLQTSSTLFRKAQHHPFNTGLYRGTLPRKVFNNFLVQDKLYLHEFSSVLKKIATRLPQEQHQQLFHKFSNYILKTEMNLHQKYLSPSFISFFAHKEFKPIKQLPTVSEYIRYLHETADNEPVAIAVASCLPCFSLYSNLGLHMQQQGVEKNNPYYLWIESYSSKNFLSARDLLIDVTNNLASTQDEAQQKKMIHAFIKSTHYELLFWDSVYGHASVDTPKTWHSKTQYPVKDLEELPQSIRYNLS</sequence>
<proteinExistence type="predicted"/>
<dbReference type="Proteomes" id="UP000254968">
    <property type="component" value="Unassembled WGS sequence"/>
</dbReference>
<dbReference type="GO" id="GO:0050334">
    <property type="term" value="F:thiaminase activity"/>
    <property type="evidence" value="ECO:0007669"/>
    <property type="project" value="UniProtKB-EC"/>
</dbReference>
<dbReference type="AlphaFoldDB" id="A0A378HZU7"/>
<dbReference type="PANTHER" id="PTHR43198">
    <property type="entry name" value="BIFUNCTIONAL TH2 PROTEIN"/>
    <property type="match status" value="1"/>
</dbReference>